<gene>
    <name evidence="2" type="ORF">QVD17_28852</name>
</gene>
<comment type="caution">
    <text evidence="2">The sequence shown here is derived from an EMBL/GenBank/DDBJ whole genome shotgun (WGS) entry which is preliminary data.</text>
</comment>
<organism evidence="2 3">
    <name type="scientific">Tagetes erecta</name>
    <name type="common">African marigold</name>
    <dbReference type="NCBI Taxonomy" id="13708"/>
    <lineage>
        <taxon>Eukaryota</taxon>
        <taxon>Viridiplantae</taxon>
        <taxon>Streptophyta</taxon>
        <taxon>Embryophyta</taxon>
        <taxon>Tracheophyta</taxon>
        <taxon>Spermatophyta</taxon>
        <taxon>Magnoliopsida</taxon>
        <taxon>eudicotyledons</taxon>
        <taxon>Gunneridae</taxon>
        <taxon>Pentapetalae</taxon>
        <taxon>asterids</taxon>
        <taxon>campanulids</taxon>
        <taxon>Asterales</taxon>
        <taxon>Asteraceae</taxon>
        <taxon>Asteroideae</taxon>
        <taxon>Heliantheae alliance</taxon>
        <taxon>Tageteae</taxon>
        <taxon>Tagetes</taxon>
    </lineage>
</organism>
<evidence type="ECO:0000313" key="3">
    <source>
        <dbReference type="Proteomes" id="UP001229421"/>
    </source>
</evidence>
<keyword evidence="3" id="KW-1185">Reference proteome</keyword>
<accession>A0AAD8NSH5</accession>
<reference evidence="2" key="1">
    <citation type="journal article" date="2023" name="bioRxiv">
        <title>Improved chromosome-level genome assembly for marigold (Tagetes erecta).</title>
        <authorList>
            <person name="Jiang F."/>
            <person name="Yuan L."/>
            <person name="Wang S."/>
            <person name="Wang H."/>
            <person name="Xu D."/>
            <person name="Wang A."/>
            <person name="Fan W."/>
        </authorList>
    </citation>
    <scope>NUCLEOTIDE SEQUENCE</scope>
    <source>
        <strain evidence="2">WSJ</strain>
        <tissue evidence="2">Leaf</tissue>
    </source>
</reference>
<sequence length="78" mass="8367">MGDLGVYNSQSVYVGIKVLQLKCTLIPLPSSLPLDISTAPPQHLRHRSTSDSPATSSDALPPPTLLLLHSRDSVTDFV</sequence>
<dbReference type="Proteomes" id="UP001229421">
    <property type="component" value="Unassembled WGS sequence"/>
</dbReference>
<dbReference type="EMBL" id="JAUHHV010000007">
    <property type="protein sequence ID" value="KAK1419627.1"/>
    <property type="molecule type" value="Genomic_DNA"/>
</dbReference>
<evidence type="ECO:0000313" key="2">
    <source>
        <dbReference type="EMBL" id="KAK1419627.1"/>
    </source>
</evidence>
<proteinExistence type="predicted"/>
<evidence type="ECO:0000256" key="1">
    <source>
        <dbReference type="SAM" id="MobiDB-lite"/>
    </source>
</evidence>
<feature type="region of interest" description="Disordered" evidence="1">
    <location>
        <begin position="37"/>
        <end position="64"/>
    </location>
</feature>
<protein>
    <submittedName>
        <fullName evidence="2">Uncharacterized protein</fullName>
    </submittedName>
</protein>
<dbReference type="AlphaFoldDB" id="A0AAD8NSH5"/>
<name>A0AAD8NSH5_TARER</name>
<feature type="compositionally biased region" description="Low complexity" evidence="1">
    <location>
        <begin position="50"/>
        <end position="59"/>
    </location>
</feature>